<name>A0A8J7M2V5_9BACT</name>
<reference evidence="1" key="1">
    <citation type="submission" date="2020-12" db="EMBL/GenBank/DDBJ databases">
        <title>Geomonas sp. Red875, isolated from river sediment.</title>
        <authorList>
            <person name="Xu Z."/>
            <person name="Zhang Z."/>
            <person name="Masuda Y."/>
            <person name="Itoh H."/>
            <person name="Senoo K."/>
        </authorList>
    </citation>
    <scope>NUCLEOTIDE SEQUENCE</scope>
    <source>
        <strain evidence="1">Red875</strain>
    </source>
</reference>
<evidence type="ECO:0000313" key="1">
    <source>
        <dbReference type="EMBL" id="MBJ6727509.1"/>
    </source>
</evidence>
<gene>
    <name evidence="1" type="ORF">JFN93_22575</name>
</gene>
<protein>
    <submittedName>
        <fullName evidence="1">Uncharacterized protein</fullName>
    </submittedName>
</protein>
<dbReference type="AlphaFoldDB" id="A0A8J7M2V5"/>
<sequence>MGGEKLHPAVQELDEITSAFFNGAAMADLEVRQLATTYRQAHNETAQALDRLNGGREAFPHFFNAVNLLAVDLRTDNPASLLLSGAVCIGRGQLTTLSQNFNYHVCWQIVNVYELFEVFVKEVYALLGKYENGCWRCSDYGKIPLGDVAGKSLDWFKQVSRTFEAEETIRQLRRVLPVLSEIERNNPRNFKLQFELLLIALLRHIIVHRKGRTLFELFTERLCKKAGIATNEHVRAELRTYLVIAPGEEEHSVLLADLENDKGKNDSILLQRYDHIVRILTSYGALLGDLVAERFGSLPKWKRNGGGEE</sequence>
<organism evidence="1 2">
    <name type="scientific">Geomesophilobacter sediminis</name>
    <dbReference type="NCBI Taxonomy" id="2798584"/>
    <lineage>
        <taxon>Bacteria</taxon>
        <taxon>Pseudomonadati</taxon>
        <taxon>Thermodesulfobacteriota</taxon>
        <taxon>Desulfuromonadia</taxon>
        <taxon>Geobacterales</taxon>
        <taxon>Geobacteraceae</taxon>
        <taxon>Geomesophilobacter</taxon>
    </lineage>
</organism>
<dbReference type="RefSeq" id="WP_199386647.1">
    <property type="nucleotide sequence ID" value="NZ_JAEMHM010000024.1"/>
</dbReference>
<proteinExistence type="predicted"/>
<dbReference type="EMBL" id="JAEMHM010000024">
    <property type="protein sequence ID" value="MBJ6727509.1"/>
    <property type="molecule type" value="Genomic_DNA"/>
</dbReference>
<evidence type="ECO:0000313" key="2">
    <source>
        <dbReference type="Proteomes" id="UP000636888"/>
    </source>
</evidence>
<keyword evidence="2" id="KW-1185">Reference proteome</keyword>
<accession>A0A8J7M2V5</accession>
<dbReference type="Proteomes" id="UP000636888">
    <property type="component" value="Unassembled WGS sequence"/>
</dbReference>
<comment type="caution">
    <text evidence="1">The sequence shown here is derived from an EMBL/GenBank/DDBJ whole genome shotgun (WGS) entry which is preliminary data.</text>
</comment>